<dbReference type="PANTHER" id="PTHR30535">
    <property type="entry name" value="VITAMIN B12-BINDING PROTEIN"/>
    <property type="match status" value="1"/>
</dbReference>
<evidence type="ECO:0000256" key="1">
    <source>
        <dbReference type="ARBA" id="ARBA00022729"/>
    </source>
</evidence>
<keyword evidence="3" id="KW-0449">Lipoprotein</keyword>
<dbReference type="SUPFAM" id="SSF53807">
    <property type="entry name" value="Helical backbone' metal receptor"/>
    <property type="match status" value="1"/>
</dbReference>
<dbReference type="STRING" id="1642646.ING2E5A_2007"/>
<dbReference type="PROSITE" id="PS50983">
    <property type="entry name" value="FE_B12_PBP"/>
    <property type="match status" value="1"/>
</dbReference>
<dbReference type="GO" id="GO:0071281">
    <property type="term" value="P:cellular response to iron ion"/>
    <property type="evidence" value="ECO:0007669"/>
    <property type="project" value="TreeGrafter"/>
</dbReference>
<accession>A0A1G4G8E8</accession>
<reference evidence="3 4" key="1">
    <citation type="submission" date="2016-08" db="EMBL/GenBank/DDBJ databases">
        <authorList>
            <person name="Seilhamer J.J."/>
        </authorList>
    </citation>
    <scope>NUCLEOTIDE SEQUENCE [LARGE SCALE GENOMIC DNA]</scope>
    <source>
        <strain evidence="3">ING2-E5A</strain>
    </source>
</reference>
<dbReference type="InterPro" id="IPR050902">
    <property type="entry name" value="ABC_Transporter_SBP"/>
</dbReference>
<protein>
    <submittedName>
        <fullName evidence="3">Putative ABC transporter substrate-binding lipoprotein YvrC</fullName>
    </submittedName>
</protein>
<organism evidence="3 4">
    <name type="scientific">Petrimonas mucosa</name>
    <dbReference type="NCBI Taxonomy" id="1642646"/>
    <lineage>
        <taxon>Bacteria</taxon>
        <taxon>Pseudomonadati</taxon>
        <taxon>Bacteroidota</taxon>
        <taxon>Bacteroidia</taxon>
        <taxon>Bacteroidales</taxon>
        <taxon>Dysgonomonadaceae</taxon>
        <taxon>Petrimonas</taxon>
    </lineage>
</organism>
<evidence type="ECO:0000313" key="4">
    <source>
        <dbReference type="Proteomes" id="UP000178485"/>
    </source>
</evidence>
<dbReference type="Proteomes" id="UP000178485">
    <property type="component" value="Chromosome i"/>
</dbReference>
<dbReference type="Pfam" id="PF01497">
    <property type="entry name" value="Peripla_BP_2"/>
    <property type="match status" value="1"/>
</dbReference>
<evidence type="ECO:0000259" key="2">
    <source>
        <dbReference type="PROSITE" id="PS50983"/>
    </source>
</evidence>
<dbReference type="PANTHER" id="PTHR30535:SF34">
    <property type="entry name" value="MOLYBDATE-BINDING PROTEIN MOLA"/>
    <property type="match status" value="1"/>
</dbReference>
<dbReference type="Gene3D" id="3.40.50.1980">
    <property type="entry name" value="Nitrogenase molybdenum iron protein domain"/>
    <property type="match status" value="2"/>
</dbReference>
<proteinExistence type="predicted"/>
<dbReference type="AlphaFoldDB" id="A0A1G4G8E8"/>
<dbReference type="RefSeq" id="WP_161941987.1">
    <property type="nucleotide sequence ID" value="NZ_DUQN01000079.1"/>
</dbReference>
<dbReference type="KEGG" id="pmuc:ING2E5A_2007"/>
<keyword evidence="1" id="KW-0732">Signal</keyword>
<dbReference type="NCBIfam" id="NF038402">
    <property type="entry name" value="TroA_like"/>
    <property type="match status" value="1"/>
</dbReference>
<dbReference type="InterPro" id="IPR054828">
    <property type="entry name" value="Vit_B12_bind_prot"/>
</dbReference>
<feature type="domain" description="Fe/B12 periplasmic-binding" evidence="2">
    <location>
        <begin position="26"/>
        <end position="273"/>
    </location>
</feature>
<dbReference type="EMBL" id="LT608328">
    <property type="protein sequence ID" value="SCM58823.1"/>
    <property type="molecule type" value="Genomic_DNA"/>
</dbReference>
<name>A0A1G4G8E8_9BACT</name>
<dbReference type="InterPro" id="IPR002491">
    <property type="entry name" value="ABC_transptr_periplasmic_BD"/>
</dbReference>
<keyword evidence="4" id="KW-1185">Reference proteome</keyword>
<sequence>MSKRVYFVLLLIFYAATSIAQARYQRIVSLAPSLTQSLYYLDAQERLIGCTSFCLAAKNDNKEVVASAVKANLEKIIAMKADLVLVLGLTDPREIETLRKAGIRVELFQSPKSFKEICSQFIHLGNLIGEGEKARQIVRESERRVETIASGIQWEKRPLIFFQIGTDPIFSVLTDTFMDDYIRLLGADNIAKTLKRGTVSREFVIARNPDYIFIATMGVAAVEEKKNWSRYSRLTASRKGQIFIIDSELACQPTPVTFVKTLEILGKIVNGQHNKS</sequence>
<gene>
    <name evidence="3" type="primary">yvrC</name>
    <name evidence="3" type="ORF">ING2E5A_2007</name>
</gene>
<evidence type="ECO:0000313" key="3">
    <source>
        <dbReference type="EMBL" id="SCM58823.1"/>
    </source>
</evidence>